<sequence length="49" mass="5370">MANNIDTGPDSRIEWIEPEVRSLAIVETSVLPGRSGHDGETIWTDCTLS</sequence>
<protein>
    <submittedName>
        <fullName evidence="1">Uncharacterized protein</fullName>
    </submittedName>
</protein>
<proteinExistence type="predicted"/>
<dbReference type="RefSeq" id="WP_343888907.1">
    <property type="nucleotide sequence ID" value="NZ_BAAAEH010000014.1"/>
</dbReference>
<keyword evidence="2" id="KW-1185">Reference proteome</keyword>
<evidence type="ECO:0000313" key="1">
    <source>
        <dbReference type="EMBL" id="MEN2791114.1"/>
    </source>
</evidence>
<evidence type="ECO:0000313" key="2">
    <source>
        <dbReference type="Proteomes" id="UP001419910"/>
    </source>
</evidence>
<comment type="caution">
    <text evidence="1">The sequence shown here is derived from an EMBL/GenBank/DDBJ whole genome shotgun (WGS) entry which is preliminary data.</text>
</comment>
<dbReference type="Proteomes" id="UP001419910">
    <property type="component" value="Unassembled WGS sequence"/>
</dbReference>
<reference evidence="1 2" key="1">
    <citation type="submission" date="2024-05" db="EMBL/GenBank/DDBJ databases">
        <authorList>
            <person name="Liu Q."/>
            <person name="Xin Y.-H."/>
        </authorList>
    </citation>
    <scope>NUCLEOTIDE SEQUENCE [LARGE SCALE GENOMIC DNA]</scope>
    <source>
        <strain evidence="1 2">CGMCC 1.10181</strain>
    </source>
</reference>
<organism evidence="1 2">
    <name type="scientific">Sphingomonas oligophenolica</name>
    <dbReference type="NCBI Taxonomy" id="301154"/>
    <lineage>
        <taxon>Bacteria</taxon>
        <taxon>Pseudomonadati</taxon>
        <taxon>Pseudomonadota</taxon>
        <taxon>Alphaproteobacteria</taxon>
        <taxon>Sphingomonadales</taxon>
        <taxon>Sphingomonadaceae</taxon>
        <taxon>Sphingomonas</taxon>
    </lineage>
</organism>
<gene>
    <name evidence="1" type="ORF">ABC974_15875</name>
</gene>
<dbReference type="EMBL" id="JBDIME010000014">
    <property type="protein sequence ID" value="MEN2791114.1"/>
    <property type="molecule type" value="Genomic_DNA"/>
</dbReference>
<name>A0ABU9Y5N7_9SPHN</name>
<accession>A0ABU9Y5N7</accession>